<dbReference type="SUPFAM" id="SSF54862">
    <property type="entry name" value="4Fe-4S ferredoxins"/>
    <property type="match status" value="1"/>
</dbReference>
<feature type="domain" description="4Fe-4S ferredoxin-type" evidence="8">
    <location>
        <begin position="227"/>
        <end position="256"/>
    </location>
</feature>
<proteinExistence type="predicted"/>
<dbReference type="PROSITE" id="PS51257">
    <property type="entry name" value="PROKAR_LIPOPROTEIN"/>
    <property type="match status" value="1"/>
</dbReference>
<dbReference type="PROSITE" id="PS00198">
    <property type="entry name" value="4FE4S_FER_1"/>
    <property type="match status" value="2"/>
</dbReference>
<evidence type="ECO:0000313" key="9">
    <source>
        <dbReference type="EMBL" id="HIS98026.1"/>
    </source>
</evidence>
<organism evidence="9 10">
    <name type="scientific">Candidatus Scatomorpha pullistercoris</name>
    <dbReference type="NCBI Taxonomy" id="2840929"/>
    <lineage>
        <taxon>Bacteria</taxon>
        <taxon>Bacillati</taxon>
        <taxon>Bacillota</taxon>
        <taxon>Clostridia</taxon>
        <taxon>Eubacteriales</taxon>
        <taxon>Candidatus Scatomorpha</taxon>
    </lineage>
</organism>
<dbReference type="PANTHER" id="PTHR30176:SF3">
    <property type="entry name" value="FERREDOXIN-TYPE PROTEIN NAPH"/>
    <property type="match status" value="1"/>
</dbReference>
<dbReference type="GO" id="GO:0046872">
    <property type="term" value="F:metal ion binding"/>
    <property type="evidence" value="ECO:0007669"/>
    <property type="project" value="UniProtKB-KW"/>
</dbReference>
<evidence type="ECO:0000256" key="3">
    <source>
        <dbReference type="ARBA" id="ARBA00022723"/>
    </source>
</evidence>
<feature type="transmembrane region" description="Helical" evidence="7">
    <location>
        <begin position="102"/>
        <end position="123"/>
    </location>
</feature>
<comment type="caution">
    <text evidence="9">The sequence shown here is derived from an EMBL/GenBank/DDBJ whole genome shotgun (WGS) entry which is preliminary data.</text>
</comment>
<evidence type="ECO:0000313" key="10">
    <source>
        <dbReference type="Proteomes" id="UP000886876"/>
    </source>
</evidence>
<sequence length="271" mass="30098">MGFLKGGIYRGELKKICVPGLNCYSCPGALGACPIGSLQAVLGEQGKWFSFYVVGFLMLVGAFLGRFVCGWLCPFGLVQDLLHKIPFPKKRKRLPGDRYLKYLRYLVLAVLVVILPLTVLDIVGQGSPWYCKYVCPSGTLFAGIPLVLMNESLQSSLGWLFDWKVGLLIVILLLSVWSYRPFCRYLCPLGAVYGLFNPIAFYRYEVDGEKCTNCGACTRACGFELKPNVEPNSTECIRCGDCLRACPHGALTRRKFVRRACGKQKDDSNSA</sequence>
<keyword evidence="1" id="KW-0813">Transport</keyword>
<dbReference type="Proteomes" id="UP000886876">
    <property type="component" value="Unassembled WGS sequence"/>
</dbReference>
<keyword evidence="7" id="KW-1133">Transmembrane helix</keyword>
<reference evidence="9" key="2">
    <citation type="journal article" date="2021" name="PeerJ">
        <title>Extensive microbial diversity within the chicken gut microbiome revealed by metagenomics and culture.</title>
        <authorList>
            <person name="Gilroy R."/>
            <person name="Ravi A."/>
            <person name="Getino M."/>
            <person name="Pursley I."/>
            <person name="Horton D.L."/>
            <person name="Alikhan N.F."/>
            <person name="Baker D."/>
            <person name="Gharbi K."/>
            <person name="Hall N."/>
            <person name="Watson M."/>
            <person name="Adriaenssens E.M."/>
            <person name="Foster-Nyarko E."/>
            <person name="Jarju S."/>
            <person name="Secka A."/>
            <person name="Antonio M."/>
            <person name="Oren A."/>
            <person name="Chaudhuri R.R."/>
            <person name="La Ragione R."/>
            <person name="Hildebrand F."/>
            <person name="Pallen M.J."/>
        </authorList>
    </citation>
    <scope>NUCLEOTIDE SEQUENCE</scope>
    <source>
        <strain evidence="9">ChiHecec3B27-6122</strain>
    </source>
</reference>
<evidence type="ECO:0000256" key="6">
    <source>
        <dbReference type="ARBA" id="ARBA00023014"/>
    </source>
</evidence>
<dbReference type="GO" id="GO:0005886">
    <property type="term" value="C:plasma membrane"/>
    <property type="evidence" value="ECO:0007669"/>
    <property type="project" value="TreeGrafter"/>
</dbReference>
<accession>A0A9D1G6G9</accession>
<feature type="domain" description="4Fe-4S ferredoxin-type" evidence="8">
    <location>
        <begin position="202"/>
        <end position="221"/>
    </location>
</feature>
<dbReference type="Gene3D" id="3.30.70.20">
    <property type="match status" value="1"/>
</dbReference>
<evidence type="ECO:0000256" key="7">
    <source>
        <dbReference type="SAM" id="Phobius"/>
    </source>
</evidence>
<keyword evidence="2" id="KW-0004">4Fe-4S</keyword>
<name>A0A9D1G6G9_9FIRM</name>
<evidence type="ECO:0000256" key="5">
    <source>
        <dbReference type="ARBA" id="ARBA00023004"/>
    </source>
</evidence>
<dbReference type="Pfam" id="PF00037">
    <property type="entry name" value="Fer4"/>
    <property type="match status" value="1"/>
</dbReference>
<keyword evidence="7" id="KW-0472">Membrane</keyword>
<dbReference type="EMBL" id="DVJS01000214">
    <property type="protein sequence ID" value="HIS98026.1"/>
    <property type="molecule type" value="Genomic_DNA"/>
</dbReference>
<dbReference type="GO" id="GO:0051539">
    <property type="term" value="F:4 iron, 4 sulfur cluster binding"/>
    <property type="evidence" value="ECO:0007669"/>
    <property type="project" value="UniProtKB-KW"/>
</dbReference>
<keyword evidence="4" id="KW-0249">Electron transport</keyword>
<evidence type="ECO:0000256" key="1">
    <source>
        <dbReference type="ARBA" id="ARBA00022448"/>
    </source>
</evidence>
<dbReference type="InterPro" id="IPR051684">
    <property type="entry name" value="Electron_Trans/Redox"/>
</dbReference>
<evidence type="ECO:0000256" key="4">
    <source>
        <dbReference type="ARBA" id="ARBA00022982"/>
    </source>
</evidence>
<evidence type="ECO:0000259" key="8">
    <source>
        <dbReference type="PROSITE" id="PS51379"/>
    </source>
</evidence>
<keyword evidence="7" id="KW-0812">Transmembrane</keyword>
<dbReference type="InterPro" id="IPR017900">
    <property type="entry name" value="4Fe4S_Fe_S_CS"/>
</dbReference>
<keyword evidence="3" id="KW-0479">Metal-binding</keyword>
<keyword evidence="5" id="KW-0408">Iron</keyword>
<dbReference type="PANTHER" id="PTHR30176">
    <property type="entry name" value="FERREDOXIN-TYPE PROTEIN NAPH"/>
    <property type="match status" value="1"/>
</dbReference>
<reference evidence="9" key="1">
    <citation type="submission" date="2020-10" db="EMBL/GenBank/DDBJ databases">
        <authorList>
            <person name="Gilroy R."/>
        </authorList>
    </citation>
    <scope>NUCLEOTIDE SEQUENCE</scope>
    <source>
        <strain evidence="9">ChiHecec3B27-6122</strain>
    </source>
</reference>
<evidence type="ECO:0000256" key="2">
    <source>
        <dbReference type="ARBA" id="ARBA00022485"/>
    </source>
</evidence>
<feature type="transmembrane region" description="Helical" evidence="7">
    <location>
        <begin position="49"/>
        <end position="82"/>
    </location>
</feature>
<dbReference type="Pfam" id="PF12801">
    <property type="entry name" value="Fer4_5"/>
    <property type="match status" value="3"/>
</dbReference>
<feature type="transmembrane region" description="Helical" evidence="7">
    <location>
        <begin position="160"/>
        <end position="179"/>
    </location>
</feature>
<dbReference type="PROSITE" id="PS51379">
    <property type="entry name" value="4FE4S_FER_2"/>
    <property type="match status" value="2"/>
</dbReference>
<dbReference type="AlphaFoldDB" id="A0A9D1G6G9"/>
<dbReference type="InterPro" id="IPR017896">
    <property type="entry name" value="4Fe4S_Fe-S-bd"/>
</dbReference>
<keyword evidence="6" id="KW-0411">Iron-sulfur</keyword>
<protein>
    <submittedName>
        <fullName evidence="9">4Fe-4S binding protein</fullName>
    </submittedName>
</protein>
<gene>
    <name evidence="9" type="ORF">IAD42_08630</name>
</gene>